<organism evidence="6 7">
    <name type="scientific">Eruca vesicaria subsp. sativa</name>
    <name type="common">Garden rocket</name>
    <name type="synonym">Eruca sativa</name>
    <dbReference type="NCBI Taxonomy" id="29727"/>
    <lineage>
        <taxon>Eukaryota</taxon>
        <taxon>Viridiplantae</taxon>
        <taxon>Streptophyta</taxon>
        <taxon>Embryophyta</taxon>
        <taxon>Tracheophyta</taxon>
        <taxon>Spermatophyta</taxon>
        <taxon>Magnoliopsida</taxon>
        <taxon>eudicotyledons</taxon>
        <taxon>Gunneridae</taxon>
        <taxon>Pentapetalae</taxon>
        <taxon>rosids</taxon>
        <taxon>malvids</taxon>
        <taxon>Brassicales</taxon>
        <taxon>Brassicaceae</taxon>
        <taxon>Brassiceae</taxon>
        <taxon>Eruca</taxon>
    </lineage>
</organism>
<keyword evidence="1 4" id="KW-0732">Signal</keyword>
<dbReference type="InterPro" id="IPR034086">
    <property type="entry name" value="PMEI_plant"/>
</dbReference>
<dbReference type="SMART" id="SM00856">
    <property type="entry name" value="PMEI"/>
    <property type="match status" value="1"/>
</dbReference>
<dbReference type="Gene3D" id="1.20.140.40">
    <property type="entry name" value="Invertase/pectin methylesterase inhibitor family protein"/>
    <property type="match status" value="1"/>
</dbReference>
<evidence type="ECO:0000256" key="3">
    <source>
        <dbReference type="ARBA" id="ARBA00038471"/>
    </source>
</evidence>
<keyword evidence="2" id="KW-1015">Disulfide bond</keyword>
<dbReference type="FunFam" id="1.20.140.40:FF:000008">
    <property type="entry name" value="Invertase/pectin methylesterase inhibitor family protein"/>
    <property type="match status" value="1"/>
</dbReference>
<dbReference type="AlphaFoldDB" id="A0ABC8KKD2"/>
<dbReference type="Pfam" id="PF04043">
    <property type="entry name" value="PMEI"/>
    <property type="match status" value="1"/>
</dbReference>
<protein>
    <recommendedName>
        <fullName evidence="5">Pectinesterase inhibitor domain-containing protein</fullName>
    </recommendedName>
</protein>
<name>A0ABC8KKD2_ERUVS</name>
<feature type="chain" id="PRO_5044760064" description="Pectinesterase inhibitor domain-containing protein" evidence="4">
    <location>
        <begin position="30"/>
        <end position="187"/>
    </location>
</feature>
<dbReference type="NCBIfam" id="TIGR01614">
    <property type="entry name" value="PME_inhib"/>
    <property type="match status" value="1"/>
</dbReference>
<dbReference type="SUPFAM" id="SSF101148">
    <property type="entry name" value="Plant invertase/pectin methylesterase inhibitor"/>
    <property type="match status" value="1"/>
</dbReference>
<dbReference type="PANTHER" id="PTHR36710:SF4">
    <property type="entry name" value="PLANT INVERTASE_PECTIN METHYLESTERASE INHIBITOR SUPERFAMILY PROTEIN"/>
    <property type="match status" value="1"/>
</dbReference>
<evidence type="ECO:0000256" key="4">
    <source>
        <dbReference type="SAM" id="SignalP"/>
    </source>
</evidence>
<gene>
    <name evidence="6" type="ORF">ERUC_LOCUS22352</name>
</gene>
<dbReference type="InterPro" id="IPR052421">
    <property type="entry name" value="PCW_Enzyme_Inhibitor"/>
</dbReference>
<proteinExistence type="inferred from homology"/>
<accession>A0ABC8KKD2</accession>
<feature type="signal peptide" evidence="4">
    <location>
        <begin position="1"/>
        <end position="29"/>
    </location>
</feature>
<evidence type="ECO:0000313" key="7">
    <source>
        <dbReference type="Proteomes" id="UP001642260"/>
    </source>
</evidence>
<dbReference type="PANTHER" id="PTHR36710">
    <property type="entry name" value="PECTINESTERASE INHIBITOR-LIKE"/>
    <property type="match status" value="1"/>
</dbReference>
<evidence type="ECO:0000313" key="6">
    <source>
        <dbReference type="EMBL" id="CAH8356597.1"/>
    </source>
</evidence>
<dbReference type="EMBL" id="CAKOAT010219598">
    <property type="protein sequence ID" value="CAH8356597.1"/>
    <property type="molecule type" value="Genomic_DNA"/>
</dbReference>
<evidence type="ECO:0000259" key="5">
    <source>
        <dbReference type="SMART" id="SM00856"/>
    </source>
</evidence>
<evidence type="ECO:0000256" key="2">
    <source>
        <dbReference type="ARBA" id="ARBA00023157"/>
    </source>
</evidence>
<dbReference type="Proteomes" id="UP001642260">
    <property type="component" value="Unassembled WGS sequence"/>
</dbReference>
<evidence type="ECO:0000256" key="1">
    <source>
        <dbReference type="ARBA" id="ARBA00022729"/>
    </source>
</evidence>
<dbReference type="GO" id="GO:0046910">
    <property type="term" value="F:pectinesterase inhibitor activity"/>
    <property type="evidence" value="ECO:0007669"/>
    <property type="project" value="UniProtKB-ARBA"/>
</dbReference>
<comment type="caution">
    <text evidence="6">The sequence shown here is derived from an EMBL/GenBank/DDBJ whole genome shotgun (WGS) entry which is preliminary data.</text>
</comment>
<dbReference type="CDD" id="cd15797">
    <property type="entry name" value="PMEI"/>
    <property type="match status" value="1"/>
</dbReference>
<reference evidence="6 7" key="1">
    <citation type="submission" date="2022-03" db="EMBL/GenBank/DDBJ databases">
        <authorList>
            <person name="Macdonald S."/>
            <person name="Ahmed S."/>
            <person name="Newling K."/>
        </authorList>
    </citation>
    <scope>NUCLEOTIDE SEQUENCE [LARGE SCALE GENOMIC DNA]</scope>
</reference>
<keyword evidence="7" id="KW-1185">Reference proteome</keyword>
<dbReference type="InterPro" id="IPR006501">
    <property type="entry name" value="Pectinesterase_inhib_dom"/>
</dbReference>
<sequence length="187" mass="20761">MAMSCIRRNSSSILQLIIVIIIITPLSSSFSPTDIVTKDLLDKLCSQTTRHRFCVRWLTADTTTTSMNIHGLMELTVEKTRALGLNNLALMNDFARGAGNDKQLKSAYESCAESYGIAIKELEGAKEFLRNSSFQQAIWAASKALTYALACKDQFEGPSNEPPLVLNRSEKFITMCHIASGFTMLFH</sequence>
<dbReference type="InterPro" id="IPR035513">
    <property type="entry name" value="Invertase/methylesterase_inhib"/>
</dbReference>
<feature type="domain" description="Pectinesterase inhibitor" evidence="5">
    <location>
        <begin position="36"/>
        <end position="182"/>
    </location>
</feature>
<comment type="similarity">
    <text evidence="3">Belongs to the PMEI family.</text>
</comment>